<feature type="compositionally biased region" description="Polar residues" evidence="1">
    <location>
        <begin position="248"/>
        <end position="261"/>
    </location>
</feature>
<name>Q0UM37_PHANO</name>
<sequence>MKTEITLKFAERKLGRNLYSDEAQALAFHIYQLEQTKSYFAATGAAAGAYRAYATMATNRYPFYQPKAESIDPTKFGFIRGPMAPMMGSIIGQLIAQPLAAVNTSKDPKLEQFGNELKAATVAEQSKTAVQAREIQERKREFERQTKDRNGMGPSPQGAWGKQQPPARPSEDDMSPTAGNEVWGTQPSASGSWDSFSSQADQSTPQQSQGPPSSEAWNRRAPPTRAPPASSSPFDDDASPTGGMFQDEVNNGSAQQQSRPGESTWDRLRRGAAPAPGQRPVQQPRRQEPERREQREGSTLGDSFTFVEGEEERKQSRERAQREFDERLERERQGRDFSEDQGKRW</sequence>
<feature type="compositionally biased region" description="Basic and acidic residues" evidence="1">
    <location>
        <begin position="134"/>
        <end position="150"/>
    </location>
</feature>
<feature type="compositionally biased region" description="Basic and acidic residues" evidence="1">
    <location>
        <begin position="285"/>
        <end position="296"/>
    </location>
</feature>
<protein>
    <submittedName>
        <fullName evidence="2">Uncharacterized protein</fullName>
    </submittedName>
</protein>
<feature type="compositionally biased region" description="Low complexity" evidence="1">
    <location>
        <begin position="271"/>
        <end position="284"/>
    </location>
</feature>
<evidence type="ECO:0000313" key="2">
    <source>
        <dbReference type="EMBL" id="EAT85828.2"/>
    </source>
</evidence>
<dbReference type="GeneID" id="5974420"/>
<dbReference type="HOGENOM" id="CLU_055147_0_0_1"/>
<dbReference type="eggNOG" id="ENOG502S320">
    <property type="taxonomic scope" value="Eukaryota"/>
</dbReference>
<evidence type="ECO:0000256" key="1">
    <source>
        <dbReference type="SAM" id="MobiDB-lite"/>
    </source>
</evidence>
<dbReference type="AlphaFoldDB" id="Q0UM37"/>
<dbReference type="KEGG" id="pno:SNOG_07177"/>
<dbReference type="RefSeq" id="XP_001797530.1">
    <property type="nucleotide sequence ID" value="XM_001797478.1"/>
</dbReference>
<dbReference type="STRING" id="321614.Q0UM37"/>
<gene>
    <name evidence="2" type="ORF">SNOG_07177</name>
</gene>
<feature type="compositionally biased region" description="Polar residues" evidence="1">
    <location>
        <begin position="183"/>
        <end position="201"/>
    </location>
</feature>
<feature type="compositionally biased region" description="Low complexity" evidence="1">
    <location>
        <begin position="202"/>
        <end position="233"/>
    </location>
</feature>
<accession>Q0UM37</accession>
<dbReference type="Proteomes" id="UP000001055">
    <property type="component" value="Unassembled WGS sequence"/>
</dbReference>
<feature type="compositionally biased region" description="Basic and acidic residues" evidence="1">
    <location>
        <begin position="311"/>
        <end position="345"/>
    </location>
</feature>
<dbReference type="InParanoid" id="Q0UM37"/>
<dbReference type="EMBL" id="CH445334">
    <property type="protein sequence ID" value="EAT85828.2"/>
    <property type="molecule type" value="Genomic_DNA"/>
</dbReference>
<evidence type="ECO:0000313" key="3">
    <source>
        <dbReference type="Proteomes" id="UP000001055"/>
    </source>
</evidence>
<organism evidence="2 3">
    <name type="scientific">Phaeosphaeria nodorum (strain SN15 / ATCC MYA-4574 / FGSC 10173)</name>
    <name type="common">Glume blotch fungus</name>
    <name type="synonym">Parastagonospora nodorum</name>
    <dbReference type="NCBI Taxonomy" id="321614"/>
    <lineage>
        <taxon>Eukaryota</taxon>
        <taxon>Fungi</taxon>
        <taxon>Dikarya</taxon>
        <taxon>Ascomycota</taxon>
        <taxon>Pezizomycotina</taxon>
        <taxon>Dothideomycetes</taxon>
        <taxon>Pleosporomycetidae</taxon>
        <taxon>Pleosporales</taxon>
        <taxon>Pleosporineae</taxon>
        <taxon>Phaeosphaeriaceae</taxon>
        <taxon>Parastagonospora</taxon>
    </lineage>
</organism>
<reference evidence="3" key="1">
    <citation type="journal article" date="2007" name="Plant Cell">
        <title>Dothideomycete-plant interactions illuminated by genome sequencing and EST analysis of the wheat pathogen Stagonospora nodorum.</title>
        <authorList>
            <person name="Hane J.K."/>
            <person name="Lowe R.G."/>
            <person name="Solomon P.S."/>
            <person name="Tan K.C."/>
            <person name="Schoch C.L."/>
            <person name="Spatafora J.W."/>
            <person name="Crous P.W."/>
            <person name="Kodira C."/>
            <person name="Birren B.W."/>
            <person name="Galagan J.E."/>
            <person name="Torriani S.F."/>
            <person name="McDonald B.A."/>
            <person name="Oliver R.P."/>
        </authorList>
    </citation>
    <scope>NUCLEOTIDE SEQUENCE [LARGE SCALE GENOMIC DNA]</scope>
    <source>
        <strain evidence="3">SN15 / ATCC MYA-4574 / FGSC 10173</strain>
    </source>
</reference>
<proteinExistence type="predicted"/>
<dbReference type="VEuPathDB" id="FungiDB:JI435_071770"/>
<feature type="region of interest" description="Disordered" evidence="1">
    <location>
        <begin position="124"/>
        <end position="345"/>
    </location>
</feature>